<proteinExistence type="predicted"/>
<comment type="caution">
    <text evidence="2">The sequence shown here is derived from an EMBL/GenBank/DDBJ whole genome shotgun (WGS) entry which is preliminary data.</text>
</comment>
<feature type="compositionally biased region" description="Basic residues" evidence="1">
    <location>
        <begin position="127"/>
        <end position="136"/>
    </location>
</feature>
<dbReference type="AlphaFoldDB" id="A0A920CDP8"/>
<feature type="compositionally biased region" description="Basic and acidic residues" evidence="1">
    <location>
        <begin position="106"/>
        <end position="126"/>
    </location>
</feature>
<reference evidence="2" key="1">
    <citation type="submission" date="2021-03" db="EMBL/GenBank/DDBJ databases">
        <title>Antimicrobial resistance genes in bacteria isolated from Japanese honey, and their potential for conferring macrolide and lincosamide resistance in the American foulbrood pathogen Paenibacillus larvae.</title>
        <authorList>
            <person name="Okamoto M."/>
            <person name="Kumagai M."/>
            <person name="Kanamori H."/>
            <person name="Takamatsu D."/>
        </authorList>
    </citation>
    <scope>NUCLEOTIDE SEQUENCE</scope>
    <source>
        <strain evidence="2">J2TS6</strain>
    </source>
</reference>
<dbReference type="Proteomes" id="UP000679779">
    <property type="component" value="Unassembled WGS sequence"/>
</dbReference>
<evidence type="ECO:0000313" key="3">
    <source>
        <dbReference type="Proteomes" id="UP000679779"/>
    </source>
</evidence>
<dbReference type="Pfam" id="PF11208">
    <property type="entry name" value="DUF2992"/>
    <property type="match status" value="1"/>
</dbReference>
<accession>A0A920CDP8</accession>
<evidence type="ECO:0008006" key="4">
    <source>
        <dbReference type="Google" id="ProtNLM"/>
    </source>
</evidence>
<feature type="region of interest" description="Disordered" evidence="1">
    <location>
        <begin position="106"/>
        <end position="136"/>
    </location>
</feature>
<keyword evidence="3" id="KW-1185">Reference proteome</keyword>
<protein>
    <recommendedName>
        <fullName evidence="4">DUF2992 family protein</fullName>
    </recommendedName>
</protein>
<name>A0A920CDP8_9BACL</name>
<organism evidence="2 3">
    <name type="scientific">Paenibacillus albilobatus</name>
    <dbReference type="NCBI Taxonomy" id="2716884"/>
    <lineage>
        <taxon>Bacteria</taxon>
        <taxon>Bacillati</taxon>
        <taxon>Bacillota</taxon>
        <taxon>Bacilli</taxon>
        <taxon>Bacillales</taxon>
        <taxon>Paenibacillaceae</taxon>
        <taxon>Paenibacillus</taxon>
    </lineage>
</organism>
<evidence type="ECO:0000313" key="2">
    <source>
        <dbReference type="EMBL" id="GIO33069.1"/>
    </source>
</evidence>
<gene>
    <name evidence="2" type="primary">yjdF</name>
    <name evidence="2" type="ORF">J2TS6_42100</name>
</gene>
<evidence type="ECO:0000256" key="1">
    <source>
        <dbReference type="SAM" id="MobiDB-lite"/>
    </source>
</evidence>
<dbReference type="InterPro" id="IPR016787">
    <property type="entry name" value="UCP021328"/>
</dbReference>
<dbReference type="EMBL" id="BORQ01000005">
    <property type="protein sequence ID" value="GIO33069.1"/>
    <property type="molecule type" value="Genomic_DNA"/>
</dbReference>
<sequence>MKLTVFFEEPYWVGIVETEKDGKLFAGRHIFGAEPSLPEVWQFVLHRLPVLADRLSCGVDTAKSPLKTVSPKRLARLAAKESRARGVSTASQEAIRQEIELRKRERTRLGKEQREAAAERKREIAVRKAKAKHRGR</sequence>
<dbReference type="PIRSF" id="PIRSF021328">
    <property type="entry name" value="UCP021328"/>
    <property type="match status" value="1"/>
</dbReference>
<dbReference type="RefSeq" id="WP_212958220.1">
    <property type="nucleotide sequence ID" value="NZ_BORQ01000005.1"/>
</dbReference>